<evidence type="ECO:0000313" key="3">
    <source>
        <dbReference type="Proteomes" id="UP000077755"/>
    </source>
</evidence>
<gene>
    <name evidence="2" type="ORF">DCAR_0934176</name>
</gene>
<evidence type="ECO:0000256" key="1">
    <source>
        <dbReference type="SAM" id="MobiDB-lite"/>
    </source>
</evidence>
<keyword evidence="3" id="KW-1185">Reference proteome</keyword>
<feature type="region of interest" description="Disordered" evidence="1">
    <location>
        <begin position="13"/>
        <end position="34"/>
    </location>
</feature>
<reference evidence="2" key="2">
    <citation type="submission" date="2022-03" db="EMBL/GenBank/DDBJ databases">
        <title>Draft title - Genomic analysis of global carrot germplasm unveils the trajectory of domestication and the origin of high carotenoid orange carrot.</title>
        <authorList>
            <person name="Iorizzo M."/>
            <person name="Ellison S."/>
            <person name="Senalik D."/>
            <person name="Macko-Podgorni A."/>
            <person name="Grzebelus D."/>
            <person name="Bostan H."/>
            <person name="Rolling W."/>
            <person name="Curaba J."/>
            <person name="Simon P."/>
        </authorList>
    </citation>
    <scope>NUCLEOTIDE SEQUENCE</scope>
    <source>
        <tissue evidence="2">Leaf</tissue>
    </source>
</reference>
<reference evidence="2" key="1">
    <citation type="journal article" date="2016" name="Nat. Genet.">
        <title>A high-quality carrot genome assembly provides new insights into carotenoid accumulation and asterid genome evolution.</title>
        <authorList>
            <person name="Iorizzo M."/>
            <person name="Ellison S."/>
            <person name="Senalik D."/>
            <person name="Zeng P."/>
            <person name="Satapoomin P."/>
            <person name="Huang J."/>
            <person name="Bowman M."/>
            <person name="Iovene M."/>
            <person name="Sanseverino W."/>
            <person name="Cavagnaro P."/>
            <person name="Yildiz M."/>
            <person name="Macko-Podgorni A."/>
            <person name="Moranska E."/>
            <person name="Grzebelus E."/>
            <person name="Grzebelus D."/>
            <person name="Ashrafi H."/>
            <person name="Zheng Z."/>
            <person name="Cheng S."/>
            <person name="Spooner D."/>
            <person name="Van Deynze A."/>
            <person name="Simon P."/>
        </authorList>
    </citation>
    <scope>NUCLEOTIDE SEQUENCE</scope>
    <source>
        <tissue evidence="2">Leaf</tissue>
    </source>
</reference>
<sequence>MWIINNNEREFEREQENVASPGINEGGSVDRWWGTSDSKDEDYVVASLESDSSFHSNSSNMDITDEIITNHKQQGVKTKAGAEKGKTKDKGATQVQIGVEKRNKGATSAFVKGKGKKKIGIITGNNIEIGANVEYFTDSTHYADSEEETIAKSSTDEDEIGGHFLMRKLRWRTLNLNWDNSFYLQKSSEYSHNLRTCPVRAHDKANGYEKVLKTRTQKIRKYNIEEGSVADPQ</sequence>
<feature type="compositionally biased region" description="Basic and acidic residues" evidence="1">
    <location>
        <begin position="80"/>
        <end position="91"/>
    </location>
</feature>
<dbReference type="Gramene" id="KZM82051">
    <property type="protein sequence ID" value="KZM82051"/>
    <property type="gene ID" value="DCAR_029664"/>
</dbReference>
<organism evidence="2 3">
    <name type="scientific">Daucus carota subsp. sativus</name>
    <name type="common">Carrot</name>
    <dbReference type="NCBI Taxonomy" id="79200"/>
    <lineage>
        <taxon>Eukaryota</taxon>
        <taxon>Viridiplantae</taxon>
        <taxon>Streptophyta</taxon>
        <taxon>Embryophyta</taxon>
        <taxon>Tracheophyta</taxon>
        <taxon>Spermatophyta</taxon>
        <taxon>Magnoliopsida</taxon>
        <taxon>eudicotyledons</taxon>
        <taxon>Gunneridae</taxon>
        <taxon>Pentapetalae</taxon>
        <taxon>asterids</taxon>
        <taxon>campanulids</taxon>
        <taxon>Apiales</taxon>
        <taxon>Apiaceae</taxon>
        <taxon>Apioideae</taxon>
        <taxon>Scandiceae</taxon>
        <taxon>Daucinae</taxon>
        <taxon>Daucus</taxon>
        <taxon>Daucus sect. Daucus</taxon>
    </lineage>
</organism>
<dbReference type="EMBL" id="CP093351">
    <property type="protein sequence ID" value="WOH14656.1"/>
    <property type="molecule type" value="Genomic_DNA"/>
</dbReference>
<dbReference type="AlphaFoldDB" id="A0A175YFU5"/>
<evidence type="ECO:0000313" key="2">
    <source>
        <dbReference type="EMBL" id="WOH14656.1"/>
    </source>
</evidence>
<protein>
    <submittedName>
        <fullName evidence="2">Uncharacterized protein</fullName>
    </submittedName>
</protein>
<feature type="region of interest" description="Disordered" evidence="1">
    <location>
        <begin position="72"/>
        <end position="93"/>
    </location>
</feature>
<name>A0A175YFU5_DAUCS</name>
<accession>A0A175YFU5</accession>
<proteinExistence type="predicted"/>
<dbReference type="Proteomes" id="UP000077755">
    <property type="component" value="Chromosome 9"/>
</dbReference>